<evidence type="ECO:0000313" key="1">
    <source>
        <dbReference type="EMBL" id="CAF4653723.1"/>
    </source>
</evidence>
<dbReference type="Proteomes" id="UP000663866">
    <property type="component" value="Unassembled WGS sequence"/>
</dbReference>
<feature type="non-terminal residue" evidence="1">
    <location>
        <position position="1"/>
    </location>
</feature>
<dbReference type="AlphaFoldDB" id="A0A821FI14"/>
<accession>A0A821FI14</accession>
<name>A0A821FI14_9BILA</name>
<sequence length="48" mass="5332">MLSTTAIAILPNEREMNSGINKARRAITPIIPTTQLFDIPESYSKTLN</sequence>
<organism evidence="1 2">
    <name type="scientific">Rotaria magnacalcarata</name>
    <dbReference type="NCBI Taxonomy" id="392030"/>
    <lineage>
        <taxon>Eukaryota</taxon>
        <taxon>Metazoa</taxon>
        <taxon>Spiralia</taxon>
        <taxon>Gnathifera</taxon>
        <taxon>Rotifera</taxon>
        <taxon>Eurotatoria</taxon>
        <taxon>Bdelloidea</taxon>
        <taxon>Philodinida</taxon>
        <taxon>Philodinidae</taxon>
        <taxon>Rotaria</taxon>
    </lineage>
</organism>
<comment type="caution">
    <text evidence="1">The sequence shown here is derived from an EMBL/GenBank/DDBJ whole genome shotgun (WGS) entry which is preliminary data.</text>
</comment>
<evidence type="ECO:0000313" key="2">
    <source>
        <dbReference type="Proteomes" id="UP000663866"/>
    </source>
</evidence>
<proteinExistence type="predicted"/>
<gene>
    <name evidence="1" type="ORF">OVN521_LOCUS46884</name>
</gene>
<reference evidence="1" key="1">
    <citation type="submission" date="2021-02" db="EMBL/GenBank/DDBJ databases">
        <authorList>
            <person name="Nowell W R."/>
        </authorList>
    </citation>
    <scope>NUCLEOTIDE SEQUENCE</scope>
</reference>
<keyword evidence="2" id="KW-1185">Reference proteome</keyword>
<protein>
    <submittedName>
        <fullName evidence="1">Uncharacterized protein</fullName>
    </submittedName>
</protein>
<dbReference type="EMBL" id="CAJOBG010087630">
    <property type="protein sequence ID" value="CAF4653723.1"/>
    <property type="molecule type" value="Genomic_DNA"/>
</dbReference>